<comment type="caution">
    <text evidence="1">The sequence shown here is derived from an EMBL/GenBank/DDBJ whole genome shotgun (WGS) entry which is preliminary data.</text>
</comment>
<evidence type="ECO:0000313" key="2">
    <source>
        <dbReference type="Proteomes" id="UP000094469"/>
    </source>
</evidence>
<dbReference type="Proteomes" id="UP000094469">
    <property type="component" value="Unassembled WGS sequence"/>
</dbReference>
<evidence type="ECO:0000313" key="1">
    <source>
        <dbReference type="EMBL" id="OEG23760.1"/>
    </source>
</evidence>
<dbReference type="STRING" id="1131292.BCR24_10635"/>
<organism evidence="1 2">
    <name type="scientific">Enterococcus ureilyticus</name>
    <dbReference type="NCBI Taxonomy" id="1131292"/>
    <lineage>
        <taxon>Bacteria</taxon>
        <taxon>Bacillati</taxon>
        <taxon>Bacillota</taxon>
        <taxon>Bacilli</taxon>
        <taxon>Lactobacillales</taxon>
        <taxon>Enterococcaceae</taxon>
        <taxon>Enterococcus</taxon>
    </lineage>
</organism>
<gene>
    <name evidence="1" type="ORF">BCR24_10635</name>
</gene>
<sequence>MKDKKKFIRFLWMIPALIMCLVIGSVVAYAAMTVREEKVNFFQIGNFQTKIEEVFKEPTTISPNTSVEKKVTIKNTGSVDQFIRVMILPEIRLESGESNRLLPSKIGEEVLLDLNTTQWKLGEDGYYYYLNVLESDPSKVTENLFTKVTLKKELGQEYQNASFNLLVKVEAINCAKFAYRDAWWQGTTPNNGNLQIIDNQLAGKAK</sequence>
<proteinExistence type="predicted"/>
<protein>
    <recommendedName>
        <fullName evidence="3">Alternate signal-mediated exported protein, CPF_0494 family</fullName>
    </recommendedName>
</protein>
<reference evidence="2" key="1">
    <citation type="submission" date="2016-09" db="EMBL/GenBank/DDBJ databases">
        <authorList>
            <person name="Gulvik C.A."/>
        </authorList>
    </citation>
    <scope>NUCLEOTIDE SEQUENCE [LARGE SCALE GENOMIC DNA]</scope>
    <source>
        <strain evidence="2">LMG 26676</strain>
    </source>
</reference>
<dbReference type="OrthoDB" id="2058406at2"/>
<dbReference type="EMBL" id="MIKC01000002">
    <property type="protein sequence ID" value="OEG23760.1"/>
    <property type="molecule type" value="Genomic_DNA"/>
</dbReference>
<name>A0A1E5HGK7_9ENTE</name>
<dbReference type="RefSeq" id="WP_069638958.1">
    <property type="nucleotide sequence ID" value="NZ_JAFBEZ010000011.1"/>
</dbReference>
<evidence type="ECO:0008006" key="3">
    <source>
        <dbReference type="Google" id="ProtNLM"/>
    </source>
</evidence>
<keyword evidence="2" id="KW-1185">Reference proteome</keyword>
<accession>A0A1E5HGK7</accession>
<dbReference type="AlphaFoldDB" id="A0A1E5HGK7"/>